<gene>
    <name evidence="3" type="ORF">C9I28_03980</name>
</gene>
<accession>A0A2R4C607</accession>
<organism evidence="3 4">
    <name type="scientific">Pseudoduganella armeniaca</name>
    <dbReference type="NCBI Taxonomy" id="2072590"/>
    <lineage>
        <taxon>Bacteria</taxon>
        <taxon>Pseudomonadati</taxon>
        <taxon>Pseudomonadota</taxon>
        <taxon>Betaproteobacteria</taxon>
        <taxon>Burkholderiales</taxon>
        <taxon>Oxalobacteraceae</taxon>
        <taxon>Telluria group</taxon>
        <taxon>Pseudoduganella</taxon>
    </lineage>
</organism>
<dbReference type="GO" id="GO:0005737">
    <property type="term" value="C:cytoplasm"/>
    <property type="evidence" value="ECO:0007669"/>
    <property type="project" value="UniProtKB-SubCell"/>
</dbReference>
<comment type="function">
    <text evidence="2">Involved in fatty acylation of protoxin at internal lysine residues, thereby converting it to the active toxin.</text>
</comment>
<dbReference type="GO" id="GO:0016746">
    <property type="term" value="F:acyltransferase activity"/>
    <property type="evidence" value="ECO:0007669"/>
    <property type="project" value="UniProtKB-UniRule"/>
</dbReference>
<keyword evidence="2" id="KW-0204">Cytolysis</keyword>
<dbReference type="EC" id="2.3.1.-" evidence="2"/>
<comment type="subcellular location">
    <subcellularLocation>
        <location evidence="2">Cytoplasm</location>
    </subcellularLocation>
</comment>
<dbReference type="Proteomes" id="UP000240505">
    <property type="component" value="Chromosome"/>
</dbReference>
<keyword evidence="4" id="KW-1185">Reference proteome</keyword>
<dbReference type="GO" id="GO:0031640">
    <property type="term" value="P:killing of cells of another organism"/>
    <property type="evidence" value="ECO:0007669"/>
    <property type="project" value="UniProtKB-KW"/>
</dbReference>
<keyword evidence="2" id="KW-0012">Acyltransferase</keyword>
<dbReference type="AlphaFoldDB" id="A0A2R4C607"/>
<evidence type="ECO:0000256" key="2">
    <source>
        <dbReference type="RuleBase" id="RU368102"/>
    </source>
</evidence>
<keyword evidence="2" id="KW-0808">Transferase</keyword>
<dbReference type="InterPro" id="IPR003996">
    <property type="entry name" value="RTX_toxin-activating_protC_bac"/>
</dbReference>
<evidence type="ECO:0000256" key="1">
    <source>
        <dbReference type="ARBA" id="ARBA00005686"/>
    </source>
</evidence>
<comment type="similarity">
    <text evidence="1 2">Belongs to the RTX toxin acyltransferase family.</text>
</comment>
<sequence length="331" mass="36455">MNVFSLAQMSGQLDFPTQDPARHALALGLAVRFLGPRWGRTQVAARLRPMLVAAAAGQYEFYFDAMGRETGFVSWTVAPNGDLWIHDFFAHRGALRPILADLRDRVLHGYEAATYIRHKPRRRITKHVSRHDRTSFFRAAPSRGECTDGHLTRDVHALRNYRDSFAEAVELGECLAVLRQCDPHGRSPLWAGAFPLGDLVTMRQFRLYRDAAGRPAGLVTWGWLSPRTLERLGTTPLHAAHASEWNEGLVLCLCDVLTSDATHAQIMEDLCGALLPTQAEVVLYHAPAGIHPASAEPVRRGARSVIAAWVARQAASLVANFATDLAAGGRA</sequence>
<dbReference type="EMBL" id="CP028324">
    <property type="protein sequence ID" value="AVR94968.1"/>
    <property type="molecule type" value="Genomic_DNA"/>
</dbReference>
<evidence type="ECO:0000313" key="4">
    <source>
        <dbReference type="Proteomes" id="UP000240505"/>
    </source>
</evidence>
<proteinExistence type="inferred from homology"/>
<dbReference type="Pfam" id="PF02794">
    <property type="entry name" value="HlyC"/>
    <property type="match status" value="1"/>
</dbReference>
<reference evidence="3 4" key="1">
    <citation type="submission" date="2018-03" db="EMBL/GenBank/DDBJ databases">
        <title>Massilia armeniaca sp. nov., isolated from desert soil.</title>
        <authorList>
            <person name="Huang H."/>
            <person name="Ren M."/>
        </authorList>
    </citation>
    <scope>NUCLEOTIDE SEQUENCE [LARGE SCALE GENOMIC DNA]</scope>
    <source>
        <strain evidence="3 4">ZMN-3</strain>
    </source>
</reference>
<evidence type="ECO:0000313" key="3">
    <source>
        <dbReference type="EMBL" id="AVR94968.1"/>
    </source>
</evidence>
<dbReference type="OrthoDB" id="8775992at2"/>
<dbReference type="GO" id="GO:0009404">
    <property type="term" value="P:toxin metabolic process"/>
    <property type="evidence" value="ECO:0007669"/>
    <property type="project" value="UniProtKB-UniRule"/>
</dbReference>
<name>A0A2R4C607_9BURK</name>
<protein>
    <recommendedName>
        <fullName evidence="2">RTX toxin-activating lysine-acyltransferase</fullName>
        <ecNumber evidence="2">2.3.1.-</ecNumber>
    </recommendedName>
</protein>
<dbReference type="RefSeq" id="WP_107140319.1">
    <property type="nucleotide sequence ID" value="NZ_CP028324.1"/>
</dbReference>
<keyword evidence="2" id="KW-0963">Cytoplasm</keyword>
<dbReference type="KEGG" id="masz:C9I28_03980"/>